<dbReference type="InterPro" id="IPR007034">
    <property type="entry name" value="BMS1_TSR1_C"/>
</dbReference>
<name>A0A9P8V6C6_9PEZI</name>
<dbReference type="GO" id="GO:0030688">
    <property type="term" value="C:preribosome, small subunit precursor"/>
    <property type="evidence" value="ECO:0007669"/>
    <property type="project" value="TreeGrafter"/>
</dbReference>
<keyword evidence="2" id="KW-0690">Ribosome biogenesis</keyword>
<evidence type="ECO:0000256" key="2">
    <source>
        <dbReference type="ARBA" id="ARBA00022517"/>
    </source>
</evidence>
<dbReference type="InterPro" id="IPR012948">
    <property type="entry name" value="AARP2CN"/>
</dbReference>
<dbReference type="InterPro" id="IPR030387">
    <property type="entry name" value="G_Bms1/Tsr1_dom"/>
</dbReference>
<feature type="region of interest" description="Disordered" evidence="5">
    <location>
        <begin position="406"/>
        <end position="458"/>
    </location>
</feature>
<dbReference type="SMART" id="SM00785">
    <property type="entry name" value="AARP2CN"/>
    <property type="match status" value="1"/>
</dbReference>
<evidence type="ECO:0000313" key="8">
    <source>
        <dbReference type="Proteomes" id="UP000770015"/>
    </source>
</evidence>
<evidence type="ECO:0000256" key="3">
    <source>
        <dbReference type="ARBA" id="ARBA00023242"/>
    </source>
</evidence>
<dbReference type="GO" id="GO:0000462">
    <property type="term" value="P:maturation of SSU-rRNA from tricistronic rRNA transcript (SSU-rRNA, 5.8S rRNA, LSU-rRNA)"/>
    <property type="evidence" value="ECO:0007669"/>
    <property type="project" value="TreeGrafter"/>
</dbReference>
<dbReference type="SMART" id="SM01362">
    <property type="entry name" value="DUF663"/>
    <property type="match status" value="1"/>
</dbReference>
<dbReference type="GO" id="GO:0005525">
    <property type="term" value="F:GTP binding"/>
    <property type="evidence" value="ECO:0007669"/>
    <property type="project" value="TreeGrafter"/>
</dbReference>
<dbReference type="PROSITE" id="PS51714">
    <property type="entry name" value="G_BMS1"/>
    <property type="match status" value="1"/>
</dbReference>
<gene>
    <name evidence="7" type="ORF">F5X68DRAFT_278234</name>
</gene>
<dbReference type="OrthoDB" id="119302at2759"/>
<comment type="caution">
    <text evidence="7">The sequence shown here is derived from an EMBL/GenBank/DDBJ whole genome shotgun (WGS) entry which is preliminary data.</text>
</comment>
<feature type="region of interest" description="Disordered" evidence="5">
    <location>
        <begin position="375"/>
        <end position="394"/>
    </location>
</feature>
<keyword evidence="8" id="KW-1185">Reference proteome</keyword>
<dbReference type="PANTHER" id="PTHR12858:SF1">
    <property type="entry name" value="PRE-RRNA-PROCESSING PROTEIN TSR1 HOMOLOG"/>
    <property type="match status" value="1"/>
</dbReference>
<comment type="subcellular location">
    <subcellularLocation>
        <location evidence="1">Nucleus</location>
        <location evidence="1">Nucleolus</location>
    </subcellularLocation>
</comment>
<dbReference type="InterPro" id="IPR039761">
    <property type="entry name" value="Bms1/Tsr1"/>
</dbReference>
<dbReference type="GO" id="GO:0005730">
    <property type="term" value="C:nucleolus"/>
    <property type="evidence" value="ECO:0007669"/>
    <property type="project" value="UniProtKB-SubCell"/>
</dbReference>
<evidence type="ECO:0000256" key="4">
    <source>
        <dbReference type="ARBA" id="ARBA00038288"/>
    </source>
</evidence>
<dbReference type="GO" id="GO:0034511">
    <property type="term" value="F:U3 snoRNA binding"/>
    <property type="evidence" value="ECO:0007669"/>
    <property type="project" value="TreeGrafter"/>
</dbReference>
<proteinExistence type="inferred from homology"/>
<dbReference type="GO" id="GO:0003924">
    <property type="term" value="F:GTPase activity"/>
    <property type="evidence" value="ECO:0007669"/>
    <property type="project" value="TreeGrafter"/>
</dbReference>
<evidence type="ECO:0000256" key="1">
    <source>
        <dbReference type="ARBA" id="ARBA00004604"/>
    </source>
</evidence>
<dbReference type="PANTHER" id="PTHR12858">
    <property type="entry name" value="RIBOSOME BIOGENESIS PROTEIN"/>
    <property type="match status" value="1"/>
</dbReference>
<feature type="compositionally biased region" description="Acidic residues" evidence="5">
    <location>
        <begin position="407"/>
        <end position="433"/>
    </location>
</feature>
<evidence type="ECO:0000259" key="6">
    <source>
        <dbReference type="PROSITE" id="PS51714"/>
    </source>
</evidence>
<sequence>MPASVMSHSHRPTTKSSHKPFKSKHATKSALRNAAKGKVAGDEKGQRRTPHQHVMSKFDRRNQAKQRQLAKRKEHQDDLSVFVGRDGAPRIVAIVPLCADSEPDFAIKQLNDSLDIEAAVEDGPFRVSVDRFKQKLQYVPLKRDLNAVLEGTKVADFVVVMLSADVEVDALGELLLRGLESQGMTTLFTVVQGLDRVEPAKQKQQVLGSLKSFITHFHPEQEKLYSLDNRQECSNLMRSLCNTTPKGIRWREDRSWMLAENVQFPTVEGGSAIITGVVRGRGLKANRLVQFGDYGSFKIEKIVAAPLPKKRKAGSEMVTEEEGEEQILEVPDEDQDDTAELAPETILEADDEMGDGTESVATTVRRGVLLDDHHYFSDDNELDPTQAPKRVPKGTSNYQAAWYLGEDISDSGSDMEDFEMEDSTEESSEEEQEDMARPEDGVEGYAPREPTEGAPSTYAKSEMFVEPDEADDAEQLAAYRKSKRTEVEDDMEFPDEIELHPNVLARERLARYRGLKSLRTSEWVESEDRAHEPEDWQRLLQIRDYQSSRSRFTREALVGGVAPGTRVHVHLVGVPASLAQTHVAGSPLSLVSLLRHEQKKTVVNYLINLSADYEGSIKAKEELIVQCGPRRFTVKPLFSLPGNTPNDVHKYCRYLHPGQSAVATFMGPVTWGAVPVLFFKRTAPVAASEEEDAPAEDVGLTLVGTGTALPPSTQRVVAKRVILTGHPYHINKRIVTIRYMFFNREDVEWFKAMPLWTRRGRSGFVKEPLGTHGYFKATFDGPINPQDSVGISLYKRVFPRDAIPFRGALVDPEASAAAAAAEAETAQAQDDVMME</sequence>
<dbReference type="Pfam" id="PF08142">
    <property type="entry name" value="AARP2CN"/>
    <property type="match status" value="1"/>
</dbReference>
<dbReference type="Pfam" id="PF04950">
    <property type="entry name" value="RIBIOP_C"/>
    <property type="match status" value="1"/>
</dbReference>
<comment type="similarity">
    <text evidence="4">Belongs to the TRAFAC class translation factor GTPase superfamily. Bms1-like GTPase family. TSR1 subfamily.</text>
</comment>
<reference evidence="7" key="1">
    <citation type="journal article" date="2021" name="Nat. Commun.">
        <title>Genetic determinants of endophytism in the Arabidopsis root mycobiome.</title>
        <authorList>
            <person name="Mesny F."/>
            <person name="Miyauchi S."/>
            <person name="Thiergart T."/>
            <person name="Pickel B."/>
            <person name="Atanasova L."/>
            <person name="Karlsson M."/>
            <person name="Huettel B."/>
            <person name="Barry K.W."/>
            <person name="Haridas S."/>
            <person name="Chen C."/>
            <person name="Bauer D."/>
            <person name="Andreopoulos W."/>
            <person name="Pangilinan J."/>
            <person name="LaButti K."/>
            <person name="Riley R."/>
            <person name="Lipzen A."/>
            <person name="Clum A."/>
            <person name="Drula E."/>
            <person name="Henrissat B."/>
            <person name="Kohler A."/>
            <person name="Grigoriev I.V."/>
            <person name="Martin F.M."/>
            <person name="Hacquard S."/>
        </authorList>
    </citation>
    <scope>NUCLEOTIDE SEQUENCE</scope>
    <source>
        <strain evidence="7">MPI-SDFR-AT-0117</strain>
    </source>
</reference>
<accession>A0A9P8V6C6</accession>
<organism evidence="7 8">
    <name type="scientific">Plectosphaerella plurivora</name>
    <dbReference type="NCBI Taxonomy" id="936078"/>
    <lineage>
        <taxon>Eukaryota</taxon>
        <taxon>Fungi</taxon>
        <taxon>Dikarya</taxon>
        <taxon>Ascomycota</taxon>
        <taxon>Pezizomycotina</taxon>
        <taxon>Sordariomycetes</taxon>
        <taxon>Hypocreomycetidae</taxon>
        <taxon>Glomerellales</taxon>
        <taxon>Plectosphaerellaceae</taxon>
        <taxon>Plectosphaerella</taxon>
    </lineage>
</organism>
<dbReference type="Proteomes" id="UP000770015">
    <property type="component" value="Unassembled WGS sequence"/>
</dbReference>
<dbReference type="EMBL" id="JAGSXJ010000024">
    <property type="protein sequence ID" value="KAH6676063.1"/>
    <property type="molecule type" value="Genomic_DNA"/>
</dbReference>
<keyword evidence="3" id="KW-0539">Nucleus</keyword>
<dbReference type="GO" id="GO:0000479">
    <property type="term" value="P:endonucleolytic cleavage of tricistronic rRNA transcript (SSU-rRNA, 5.8S rRNA, LSU-rRNA)"/>
    <property type="evidence" value="ECO:0007669"/>
    <property type="project" value="TreeGrafter"/>
</dbReference>
<feature type="compositionally biased region" description="Basic residues" evidence="5">
    <location>
        <begin position="8"/>
        <end position="27"/>
    </location>
</feature>
<dbReference type="AlphaFoldDB" id="A0A9P8V6C6"/>
<evidence type="ECO:0000256" key="5">
    <source>
        <dbReference type="SAM" id="MobiDB-lite"/>
    </source>
</evidence>
<feature type="region of interest" description="Disordered" evidence="5">
    <location>
        <begin position="1"/>
        <end position="75"/>
    </location>
</feature>
<protein>
    <submittedName>
        <fullName evidence="7">Ribosome biogenesis protein TSR1</fullName>
    </submittedName>
</protein>
<dbReference type="Pfam" id="PF22298">
    <property type="entry name" value="Tsr1_G-like"/>
    <property type="match status" value="1"/>
</dbReference>
<evidence type="ECO:0000313" key="7">
    <source>
        <dbReference type="EMBL" id="KAH6676063.1"/>
    </source>
</evidence>
<feature type="domain" description="Bms1-type G" evidence="6">
    <location>
        <begin position="88"/>
        <end position="246"/>
    </location>
</feature>